<dbReference type="EMBL" id="QNVS01000005">
    <property type="protein sequence ID" value="REC56576.1"/>
    <property type="molecule type" value="Genomic_DNA"/>
</dbReference>
<protein>
    <recommendedName>
        <fullName evidence="2">histidine kinase</fullName>
        <ecNumber evidence="2">2.7.13.3</ecNumber>
    </recommendedName>
</protein>
<keyword evidence="10" id="KW-1133">Transmembrane helix</keyword>
<keyword evidence="13" id="KW-1185">Reference proteome</keyword>
<comment type="caution">
    <text evidence="12">The sequence shown here is derived from an EMBL/GenBank/DDBJ whole genome shotgun (WGS) entry which is preliminary data.</text>
</comment>
<dbReference type="SUPFAM" id="SSF48452">
    <property type="entry name" value="TPR-like"/>
    <property type="match status" value="1"/>
</dbReference>
<evidence type="ECO:0000256" key="1">
    <source>
        <dbReference type="ARBA" id="ARBA00000085"/>
    </source>
</evidence>
<gene>
    <name evidence="12" type="ORF">DRF62_03205</name>
</gene>
<feature type="transmembrane region" description="Helical" evidence="10">
    <location>
        <begin position="418"/>
        <end position="439"/>
    </location>
</feature>
<evidence type="ECO:0000256" key="9">
    <source>
        <dbReference type="SAM" id="Coils"/>
    </source>
</evidence>
<evidence type="ECO:0000313" key="13">
    <source>
        <dbReference type="Proteomes" id="UP000256512"/>
    </source>
</evidence>
<accession>A0A3D9BT61</accession>
<name>A0A3D9BT61_9FLAO</name>
<dbReference type="SMART" id="SM00387">
    <property type="entry name" value="HATPase_c"/>
    <property type="match status" value="1"/>
</dbReference>
<comment type="catalytic activity">
    <reaction evidence="1">
        <text>ATP + protein L-histidine = ADP + protein N-phospho-L-histidine.</text>
        <dbReference type="EC" id="2.7.13.3"/>
    </reaction>
</comment>
<dbReference type="Proteomes" id="UP000256512">
    <property type="component" value="Unassembled WGS sequence"/>
</dbReference>
<proteinExistence type="predicted"/>
<dbReference type="Gene3D" id="1.25.40.10">
    <property type="entry name" value="Tetratricopeptide repeat domain"/>
    <property type="match status" value="1"/>
</dbReference>
<evidence type="ECO:0000256" key="3">
    <source>
        <dbReference type="ARBA" id="ARBA00022553"/>
    </source>
</evidence>
<evidence type="ECO:0000256" key="4">
    <source>
        <dbReference type="ARBA" id="ARBA00022679"/>
    </source>
</evidence>
<dbReference type="InterPro" id="IPR036890">
    <property type="entry name" value="HATPase_C_sf"/>
</dbReference>
<evidence type="ECO:0000256" key="2">
    <source>
        <dbReference type="ARBA" id="ARBA00012438"/>
    </source>
</evidence>
<keyword evidence="9" id="KW-0175">Coiled coil</keyword>
<evidence type="ECO:0000256" key="5">
    <source>
        <dbReference type="ARBA" id="ARBA00022741"/>
    </source>
</evidence>
<dbReference type="InterPro" id="IPR050482">
    <property type="entry name" value="Sensor_HK_TwoCompSys"/>
</dbReference>
<dbReference type="InterPro" id="IPR011990">
    <property type="entry name" value="TPR-like_helical_dom_sf"/>
</dbReference>
<dbReference type="PROSITE" id="PS50109">
    <property type="entry name" value="HIS_KIN"/>
    <property type="match status" value="1"/>
</dbReference>
<organism evidence="12 13">
    <name type="scientific">Chryseobacterium piscium</name>
    <dbReference type="NCBI Taxonomy" id="333702"/>
    <lineage>
        <taxon>Bacteria</taxon>
        <taxon>Pseudomonadati</taxon>
        <taxon>Bacteroidota</taxon>
        <taxon>Flavobacteriia</taxon>
        <taxon>Flavobacteriales</taxon>
        <taxon>Weeksellaceae</taxon>
        <taxon>Chryseobacterium group</taxon>
        <taxon>Chryseobacterium</taxon>
    </lineage>
</organism>
<feature type="coiled-coil region" evidence="9">
    <location>
        <begin position="375"/>
        <end position="418"/>
    </location>
</feature>
<keyword evidence="4" id="KW-0808">Transferase</keyword>
<dbReference type="EC" id="2.7.13.3" evidence="2"/>
<keyword evidence="6" id="KW-0418">Kinase</keyword>
<dbReference type="CDD" id="cd16917">
    <property type="entry name" value="HATPase_UhpB-NarQ-NarX-like"/>
    <property type="match status" value="1"/>
</dbReference>
<dbReference type="GO" id="GO:0016020">
    <property type="term" value="C:membrane"/>
    <property type="evidence" value="ECO:0007669"/>
    <property type="project" value="InterPro"/>
</dbReference>
<keyword evidence="7" id="KW-0067">ATP-binding</keyword>
<dbReference type="InterPro" id="IPR005467">
    <property type="entry name" value="His_kinase_dom"/>
</dbReference>
<keyword evidence="3" id="KW-0597">Phosphoprotein</keyword>
<keyword evidence="8" id="KW-0902">Two-component regulatory system</keyword>
<feature type="domain" description="Histidine kinase" evidence="11">
    <location>
        <begin position="480"/>
        <end position="671"/>
    </location>
</feature>
<evidence type="ECO:0000256" key="6">
    <source>
        <dbReference type="ARBA" id="ARBA00022777"/>
    </source>
</evidence>
<dbReference type="AlphaFoldDB" id="A0A3D9BT61"/>
<dbReference type="Gene3D" id="1.20.5.1930">
    <property type="match status" value="1"/>
</dbReference>
<keyword evidence="5" id="KW-0547">Nucleotide-binding</keyword>
<dbReference type="Pfam" id="PF02518">
    <property type="entry name" value="HATPase_c"/>
    <property type="match status" value="1"/>
</dbReference>
<dbReference type="InterPro" id="IPR011712">
    <property type="entry name" value="Sig_transdc_His_kin_sub3_dim/P"/>
</dbReference>
<evidence type="ECO:0000256" key="10">
    <source>
        <dbReference type="SAM" id="Phobius"/>
    </source>
</evidence>
<keyword evidence="10" id="KW-0812">Transmembrane</keyword>
<dbReference type="Pfam" id="PF07730">
    <property type="entry name" value="HisKA_3"/>
    <property type="match status" value="1"/>
</dbReference>
<dbReference type="PANTHER" id="PTHR24421:SF10">
    <property type="entry name" value="NITRATE_NITRITE SENSOR PROTEIN NARQ"/>
    <property type="match status" value="1"/>
</dbReference>
<dbReference type="GO" id="GO:0046983">
    <property type="term" value="F:protein dimerization activity"/>
    <property type="evidence" value="ECO:0007669"/>
    <property type="project" value="InterPro"/>
</dbReference>
<evidence type="ECO:0000313" key="12">
    <source>
        <dbReference type="EMBL" id="REC56576.1"/>
    </source>
</evidence>
<dbReference type="Gene3D" id="3.30.565.10">
    <property type="entry name" value="Histidine kinase-like ATPase, C-terminal domain"/>
    <property type="match status" value="1"/>
</dbReference>
<dbReference type="PANTHER" id="PTHR24421">
    <property type="entry name" value="NITRATE/NITRITE SENSOR PROTEIN NARX-RELATED"/>
    <property type="match status" value="1"/>
</dbReference>
<keyword evidence="10" id="KW-0472">Membrane</keyword>
<evidence type="ECO:0000256" key="8">
    <source>
        <dbReference type="ARBA" id="ARBA00023012"/>
    </source>
</evidence>
<dbReference type="GO" id="GO:0000155">
    <property type="term" value="F:phosphorelay sensor kinase activity"/>
    <property type="evidence" value="ECO:0007669"/>
    <property type="project" value="InterPro"/>
</dbReference>
<dbReference type="GO" id="GO:0005524">
    <property type="term" value="F:ATP binding"/>
    <property type="evidence" value="ECO:0007669"/>
    <property type="project" value="UniProtKB-KW"/>
</dbReference>
<evidence type="ECO:0000259" key="11">
    <source>
        <dbReference type="PROSITE" id="PS50109"/>
    </source>
</evidence>
<sequence length="673" mass="77662">MWSFILNNEIETMKNHLITICVFLSTYIQSQQLIPLNEKAYSDSLKTVANSKVDNNAKANSYFLLSNFYRNIDSLLSKNYLEKGKALSANTPVNTAKYHYYEGWHFLESNKEKAAVSFQKAIQEFSKIKIKESDFFIASSWYNYGVTQKNKEGYPFLVKILVEKSIPQIEKYKDHKTLGQFYSQLAIILTYNAEFAKAFEYNTKAIKILEKNAPHSQELFFAYLNTASNFCYQAKGDEAKKYLDKAEKLILPYPESSANASFYYGKTLYFITKQKNEEALPMIEKGLVYAKRSNQNLLTQMFYMNKYDILRKQNKLNEAKNVLENILSEKTLIIDANNRKTFYNQLSSLNEQMGNLKEALVWEKKYSKLNDSLSSENVKLELNKLETKFRTAEKQKEIANLNTEKAQKELEINKKNQYLWLLVFASLFLLILIISIFFYTKKLAKEKEINHSQKLKEIAQQEELKITKAILEGEEKERERVGKDLHDGLGGMLAGVKINFSAWASQNLEPENKQNFNEILNQLDYSVTELRNIARNLMPESLLKFGLETALKDLSEFYTRKDLNIDFQPIDVNTNLPLAVQINIFRIVQEILANAVKHSEAKNILLQCSQSEEVFLITIEDDGKGFSQDSSPTKSMGLHNLKTRVDYLKGKMEINSDHEGTAINIELNTHAIS</sequence>
<dbReference type="InterPro" id="IPR003594">
    <property type="entry name" value="HATPase_dom"/>
</dbReference>
<dbReference type="SUPFAM" id="SSF55874">
    <property type="entry name" value="ATPase domain of HSP90 chaperone/DNA topoisomerase II/histidine kinase"/>
    <property type="match status" value="1"/>
</dbReference>
<reference evidence="12 13" key="1">
    <citation type="journal article" date="2006" name="Int. J. Syst. Evol. Microbiol.">
        <title>Chryseobacterium piscium sp. nov., isolated from fish of the South Atlantic Ocean off South Africa.</title>
        <authorList>
            <person name="de Beer H."/>
            <person name="Hugo C.J."/>
            <person name="Jooste P.J."/>
            <person name="Vancanneyt M."/>
            <person name="Coenye T."/>
            <person name="Vandamme P."/>
        </authorList>
    </citation>
    <scope>NUCLEOTIDE SEQUENCE [LARGE SCALE GENOMIC DNA]</scope>
    <source>
        <strain evidence="12 13">CCUG 51923</strain>
    </source>
</reference>
<evidence type="ECO:0000256" key="7">
    <source>
        <dbReference type="ARBA" id="ARBA00022840"/>
    </source>
</evidence>